<sequence>MTRISKASYAKFSQSVDGHDAFLNRISKTLHYTKLPVPDCLSLPVTELAAEIFTEVKNGQTLERLDVEEASQISRNACVSPCSLVVALLYLERLKDCNPEYLQKVAPSELFLVSLMVASKFLHDDGEEDEVFNAEWAQSGNLSCTKINRLEKEFLKAIDWSVYVHSQEFWRRLQNLEKDVAFKEAHKRGWFSYTELNTLLNLADVLTMLQTLVNVCSFCIATYTAGLFTLLGAVTVAAQLPDTLLNMKQSQSLALAPSTNTNHILHHKNLRIQSLEDFEEDVESLLLDSVLERSKMCNESYANLNNFKINDKHNNNNNQGLQWIVDYITLWFQNSANLKPKNYRIDWENSFNQNRIYVTKTDFFIESDSFLQHNKDGVYNKIEKQAHDSSLKMFLSSWKYYSHHFFKIPLSQDQ</sequence>
<gene>
    <name evidence="3" type="ORF">TKK_012542</name>
</gene>
<dbReference type="EMBL" id="JBJJXI010000101">
    <property type="protein sequence ID" value="KAL3392832.1"/>
    <property type="molecule type" value="Genomic_DNA"/>
</dbReference>
<organism evidence="3 4">
    <name type="scientific">Trichogramma kaykai</name>
    <dbReference type="NCBI Taxonomy" id="54128"/>
    <lineage>
        <taxon>Eukaryota</taxon>
        <taxon>Metazoa</taxon>
        <taxon>Ecdysozoa</taxon>
        <taxon>Arthropoda</taxon>
        <taxon>Hexapoda</taxon>
        <taxon>Insecta</taxon>
        <taxon>Pterygota</taxon>
        <taxon>Neoptera</taxon>
        <taxon>Endopterygota</taxon>
        <taxon>Hymenoptera</taxon>
        <taxon>Apocrita</taxon>
        <taxon>Proctotrupomorpha</taxon>
        <taxon>Chalcidoidea</taxon>
        <taxon>Trichogrammatidae</taxon>
        <taxon>Trichogramma</taxon>
    </lineage>
</organism>
<keyword evidence="4" id="KW-1185">Reference proteome</keyword>
<evidence type="ECO:0000313" key="4">
    <source>
        <dbReference type="Proteomes" id="UP001627154"/>
    </source>
</evidence>
<dbReference type="InterPro" id="IPR013922">
    <property type="entry name" value="Cyclin_PHO80-like"/>
</dbReference>
<accession>A0ABD2WJT3</accession>
<protein>
    <recommendedName>
        <fullName evidence="2">Protein CNPPD1</fullName>
    </recommendedName>
</protein>
<dbReference type="InterPro" id="IPR036915">
    <property type="entry name" value="Cyclin-like_sf"/>
</dbReference>
<evidence type="ECO:0000313" key="3">
    <source>
        <dbReference type="EMBL" id="KAL3392832.1"/>
    </source>
</evidence>
<comment type="similarity">
    <text evidence="1">Belongs to the CNPPD1 family.</text>
</comment>
<dbReference type="CDD" id="cd20557">
    <property type="entry name" value="CYCLIN_ScPCL1-like"/>
    <property type="match status" value="1"/>
</dbReference>
<dbReference type="Proteomes" id="UP001627154">
    <property type="component" value="Unassembled WGS sequence"/>
</dbReference>
<dbReference type="Pfam" id="PF08613">
    <property type="entry name" value="Cyclin"/>
    <property type="match status" value="1"/>
</dbReference>
<evidence type="ECO:0000256" key="1">
    <source>
        <dbReference type="ARBA" id="ARBA00038508"/>
    </source>
</evidence>
<dbReference type="Gene3D" id="1.10.472.10">
    <property type="entry name" value="Cyclin-like"/>
    <property type="match status" value="1"/>
</dbReference>
<dbReference type="SUPFAM" id="SSF47954">
    <property type="entry name" value="Cyclin-like"/>
    <property type="match status" value="1"/>
</dbReference>
<name>A0ABD2WJT3_9HYME</name>
<proteinExistence type="inferred from homology"/>
<comment type="caution">
    <text evidence="3">The sequence shown here is derived from an EMBL/GenBank/DDBJ whole genome shotgun (WGS) entry which is preliminary data.</text>
</comment>
<dbReference type="PANTHER" id="PTHR15615:SF108">
    <property type="entry name" value="PROTEIN CNPPD1"/>
    <property type="match status" value="1"/>
</dbReference>
<evidence type="ECO:0000256" key="2">
    <source>
        <dbReference type="ARBA" id="ARBA00040808"/>
    </source>
</evidence>
<dbReference type="AlphaFoldDB" id="A0ABD2WJT3"/>
<dbReference type="PANTHER" id="PTHR15615">
    <property type="match status" value="1"/>
</dbReference>
<reference evidence="3 4" key="1">
    <citation type="journal article" date="2024" name="bioRxiv">
        <title>A reference genome for Trichogramma kaykai: A tiny desert-dwelling parasitoid wasp with competing sex-ratio distorters.</title>
        <authorList>
            <person name="Culotta J."/>
            <person name="Lindsey A.R."/>
        </authorList>
    </citation>
    <scope>NUCLEOTIDE SEQUENCE [LARGE SCALE GENOMIC DNA]</scope>
    <source>
        <strain evidence="3 4">KSX58</strain>
    </source>
</reference>